<dbReference type="GO" id="GO:1990904">
    <property type="term" value="C:ribonucleoprotein complex"/>
    <property type="evidence" value="ECO:0007669"/>
    <property type="project" value="UniProtKB-KW"/>
</dbReference>
<keyword evidence="3 4" id="KW-0687">Ribonucleoprotein</keyword>
<reference evidence="6" key="1">
    <citation type="journal article" date="2007" name="Integr. Comp. Biol.">
        <title>Origin and evolution of a myxozoan worm.</title>
        <authorList>
            <person name="Jimenez-Guri E."/>
            <person name="Okamura B."/>
            <person name="Holland P.W.H."/>
        </authorList>
    </citation>
    <scope>NUCLEOTIDE SEQUENCE</scope>
</reference>
<accession>B5KGP8</accession>
<name>B5KGP8_9CNID</name>
<organism evidence="6">
    <name type="scientific">Buddenbrockia bryozoides</name>
    <dbReference type="NCBI Taxonomy" id="3280430"/>
    <lineage>
        <taxon>Eukaryota</taxon>
        <taxon>Metazoa</taxon>
        <taxon>Cnidaria</taxon>
        <taxon>Myxozoa</taxon>
        <taxon>Malacosporea</taxon>
        <taxon>Malacovalvulida</taxon>
        <taxon>Saccosporidae</taxon>
        <taxon>Buddenbrockia</taxon>
    </lineage>
</organism>
<dbReference type="PROSITE" id="PS01107">
    <property type="entry name" value="RIBOSOMAL_L27E"/>
    <property type="match status" value="1"/>
</dbReference>
<keyword evidence="2 4" id="KW-0689">Ribosomal protein</keyword>
<dbReference type="AlphaFoldDB" id="B5KGP8"/>
<dbReference type="InterPro" id="IPR038655">
    <property type="entry name" value="Ribosomal_eL27_sf"/>
</dbReference>
<feature type="domain" description="KOW" evidence="5">
    <location>
        <begin position="4"/>
        <end position="31"/>
    </location>
</feature>
<dbReference type="InterPro" id="IPR001141">
    <property type="entry name" value="Ribosomal_eL27"/>
</dbReference>
<evidence type="ECO:0000313" key="6">
    <source>
        <dbReference type="EMBL" id="ABW06616.1"/>
    </source>
</evidence>
<dbReference type="Pfam" id="PF01777">
    <property type="entry name" value="Ribosomal_L27e"/>
    <property type="match status" value="1"/>
</dbReference>
<sequence length="136" mass="15897">MTKFMKPGKLVIILAGRYAGRKAVVVKYFDDGTPDKPYCHAIVVGLDRYPRPVYKGMNKTKILRKSKMKPFVKVINANHFVPTRYQIDLNFSKANISKQTFKDSVSRKNAVSNARQILRERYFSGKNKWFFKKLRF</sequence>
<dbReference type="SUPFAM" id="SSF50104">
    <property type="entry name" value="Translation proteins SH3-like domain"/>
    <property type="match status" value="1"/>
</dbReference>
<dbReference type="InterPro" id="IPR005824">
    <property type="entry name" value="KOW"/>
</dbReference>
<dbReference type="InterPro" id="IPR041991">
    <property type="entry name" value="Ribosomal_eL27_KOW"/>
</dbReference>
<dbReference type="InterPro" id="IPR018262">
    <property type="entry name" value="Ribosomal_eL27_CS"/>
</dbReference>
<dbReference type="GO" id="GO:0005840">
    <property type="term" value="C:ribosome"/>
    <property type="evidence" value="ECO:0007669"/>
    <property type="project" value="UniProtKB-KW"/>
</dbReference>
<dbReference type="Pfam" id="PF00467">
    <property type="entry name" value="KOW"/>
    <property type="match status" value="1"/>
</dbReference>
<evidence type="ECO:0000259" key="5">
    <source>
        <dbReference type="SMART" id="SM00739"/>
    </source>
</evidence>
<dbReference type="InterPro" id="IPR008991">
    <property type="entry name" value="Translation_prot_SH3-like_sf"/>
</dbReference>
<dbReference type="GO" id="GO:0006412">
    <property type="term" value="P:translation"/>
    <property type="evidence" value="ECO:0007669"/>
    <property type="project" value="InterPro"/>
</dbReference>
<dbReference type="EMBL" id="EF525545">
    <property type="protein sequence ID" value="ABW06616.1"/>
    <property type="molecule type" value="mRNA"/>
</dbReference>
<proteinExistence type="evidence at transcript level"/>
<dbReference type="FunFam" id="2.30.30.770:FF:000001">
    <property type="entry name" value="60S ribosomal protein L27"/>
    <property type="match status" value="1"/>
</dbReference>
<evidence type="ECO:0000256" key="4">
    <source>
        <dbReference type="RuleBase" id="RU000575"/>
    </source>
</evidence>
<evidence type="ECO:0000256" key="1">
    <source>
        <dbReference type="ARBA" id="ARBA00009124"/>
    </source>
</evidence>
<dbReference type="PANTHER" id="PTHR10497">
    <property type="entry name" value="60S RIBOSOMAL PROTEIN L27"/>
    <property type="match status" value="1"/>
</dbReference>
<dbReference type="Gene3D" id="2.30.30.770">
    <property type="match status" value="1"/>
</dbReference>
<comment type="similarity">
    <text evidence="1 4">Belongs to the eukaryotic ribosomal protein eL27 family.</text>
</comment>
<protein>
    <recommendedName>
        <fullName evidence="4">60S ribosomal protein L27</fullName>
    </recommendedName>
</protein>
<dbReference type="GO" id="GO:0003735">
    <property type="term" value="F:structural constituent of ribosome"/>
    <property type="evidence" value="ECO:0007669"/>
    <property type="project" value="InterPro"/>
</dbReference>
<evidence type="ECO:0000256" key="2">
    <source>
        <dbReference type="ARBA" id="ARBA00022980"/>
    </source>
</evidence>
<evidence type="ECO:0000256" key="3">
    <source>
        <dbReference type="ARBA" id="ARBA00023274"/>
    </source>
</evidence>
<dbReference type="SMART" id="SM00739">
    <property type="entry name" value="KOW"/>
    <property type="match status" value="1"/>
</dbReference>
<dbReference type="CDD" id="cd06090">
    <property type="entry name" value="KOW_RPL27"/>
    <property type="match status" value="1"/>
</dbReference>